<evidence type="ECO:0000313" key="3">
    <source>
        <dbReference type="Proteomes" id="UP000095751"/>
    </source>
</evidence>
<feature type="compositionally biased region" description="Polar residues" evidence="1">
    <location>
        <begin position="813"/>
        <end position="823"/>
    </location>
</feature>
<feature type="region of interest" description="Disordered" evidence="1">
    <location>
        <begin position="790"/>
        <end position="823"/>
    </location>
</feature>
<dbReference type="Gene3D" id="3.30.420.10">
    <property type="entry name" value="Ribonuclease H-like superfamily/Ribonuclease H"/>
    <property type="match status" value="1"/>
</dbReference>
<dbReference type="OrthoDB" id="56659at2759"/>
<dbReference type="EMBL" id="KV784416">
    <property type="protein sequence ID" value="OEU06285.1"/>
    <property type="molecule type" value="Genomic_DNA"/>
</dbReference>
<dbReference type="Proteomes" id="UP000095751">
    <property type="component" value="Unassembled WGS sequence"/>
</dbReference>
<protein>
    <submittedName>
        <fullName evidence="2">Uncharacterized protein</fullName>
    </submittedName>
</protein>
<evidence type="ECO:0000313" key="2">
    <source>
        <dbReference type="EMBL" id="OEU06285.1"/>
    </source>
</evidence>
<feature type="region of interest" description="Disordered" evidence="1">
    <location>
        <begin position="93"/>
        <end position="118"/>
    </location>
</feature>
<gene>
    <name evidence="2" type="ORF">FRACYDRAFT_255314</name>
</gene>
<dbReference type="AlphaFoldDB" id="A0A1E7EK44"/>
<dbReference type="InParanoid" id="A0A1E7EK44"/>
<proteinExistence type="predicted"/>
<dbReference type="KEGG" id="fcy:FRACYDRAFT_255314"/>
<evidence type="ECO:0000256" key="1">
    <source>
        <dbReference type="SAM" id="MobiDB-lite"/>
    </source>
</evidence>
<accession>A0A1E7EK44</accession>
<name>A0A1E7EK44_9STRA</name>
<feature type="compositionally biased region" description="Acidic residues" evidence="1">
    <location>
        <begin position="795"/>
        <end position="811"/>
    </location>
</feature>
<dbReference type="InterPro" id="IPR036397">
    <property type="entry name" value="RNaseH_sf"/>
</dbReference>
<dbReference type="GO" id="GO:0003676">
    <property type="term" value="F:nucleic acid binding"/>
    <property type="evidence" value="ECO:0007669"/>
    <property type="project" value="InterPro"/>
</dbReference>
<organism evidence="2 3">
    <name type="scientific">Fragilariopsis cylindrus CCMP1102</name>
    <dbReference type="NCBI Taxonomy" id="635003"/>
    <lineage>
        <taxon>Eukaryota</taxon>
        <taxon>Sar</taxon>
        <taxon>Stramenopiles</taxon>
        <taxon>Ochrophyta</taxon>
        <taxon>Bacillariophyta</taxon>
        <taxon>Bacillariophyceae</taxon>
        <taxon>Bacillariophycidae</taxon>
        <taxon>Bacillariales</taxon>
        <taxon>Bacillariaceae</taxon>
        <taxon>Fragilariopsis</taxon>
    </lineage>
</organism>
<sequence>MPPPPPISRDIFSMGACVRVDASTTSKGGVGFVSAVHPEDRKVDVKYNENATGITNFSPFVDEGRLHAHIYAPWDDTGTNRSGRRRGAAVVSGRRRGAAATAVVTPPPPPRAVVGSRKRNRPKNIYDTLTASTTWVQALGDPQPVLKYLAEGKENKDAGWMRKEVKKACELPSTPIGQLKSPEKRLLSRIHTTVTTLTPSKTKGFNTLSNHAHAWGTSTRTIQRIDARTLADPLLTASRKERTDAGTSIFTCQARREKVFTQLDYYKRWIRHNNPGEPYNDSDLRSAFELLSEEEKVPYSHAAVSLQQKAANAPDDIGELLRTTNGSISRSLLSEKIRGDGVMVANKNTIRSYVMSLPQSVYQSTKILPMLTSQTKTKRFFWARGFHILWYGAKLVAATVQVVLVQSDEKWFYSLVVRQFLKCIPFFGCHPVVHGVHHKNHIGKVLVFVMTAFMPTGNDFERGGQSYKLLCTRAGAMVEAVRDSYKRVYRDDGTYHYPQLPANLLRSAGDPYFKSMEITGSNEGTDKEPKFSLLKLFKEEGMPAMDALAQQLTTCTGKRIVMVKQWDNATPHMCKDLKKWMKKEFNQRGWELRNQPPNSPITNTKDSAMFPSMAKMLTAYQGVHNGSHYLQGEELWKGIQHVYNNYPLDTLSRAYMHHAQIANAIVECEGGDEFATASRSLHCGVRSVVHPVYENEQATEPCGVEIRECLTAVDVETKLRYKKPVVTKEYQDALNLHQDDHLYNPGNHLSYNLLDTLVQEMDDNEFDYDYYQDAFNTMVEDEDWEVFSVASRNDEEFDYDDEEEEEPDPDCESTNGSDPESLI</sequence>
<keyword evidence="3" id="KW-1185">Reference proteome</keyword>
<reference evidence="2 3" key="1">
    <citation type="submission" date="2016-09" db="EMBL/GenBank/DDBJ databases">
        <title>Extensive genetic diversity and differential bi-allelic expression allows diatom success in the polar Southern Ocean.</title>
        <authorList>
            <consortium name="DOE Joint Genome Institute"/>
            <person name="Mock T."/>
            <person name="Otillar R.P."/>
            <person name="Strauss J."/>
            <person name="Dupont C."/>
            <person name="Frickenhaus S."/>
            <person name="Maumus F."/>
            <person name="Mcmullan M."/>
            <person name="Sanges R."/>
            <person name="Schmutz J."/>
            <person name="Toseland A."/>
            <person name="Valas R."/>
            <person name="Veluchamy A."/>
            <person name="Ward B.J."/>
            <person name="Allen A."/>
            <person name="Barry K."/>
            <person name="Falciatore A."/>
            <person name="Ferrante M."/>
            <person name="Fortunato A.E."/>
            <person name="Gloeckner G."/>
            <person name="Gruber A."/>
            <person name="Hipkin R."/>
            <person name="Janech M."/>
            <person name="Kroth P."/>
            <person name="Leese F."/>
            <person name="Lindquist E."/>
            <person name="Lyon B.R."/>
            <person name="Martin J."/>
            <person name="Mayer C."/>
            <person name="Parker M."/>
            <person name="Quesneville H."/>
            <person name="Raymond J."/>
            <person name="Uhlig C."/>
            <person name="Valentin K.U."/>
            <person name="Worden A.Z."/>
            <person name="Armbrust E.V."/>
            <person name="Bowler C."/>
            <person name="Green B."/>
            <person name="Moulton V."/>
            <person name="Van Oosterhout C."/>
            <person name="Grigoriev I."/>
        </authorList>
    </citation>
    <scope>NUCLEOTIDE SEQUENCE [LARGE SCALE GENOMIC DNA]</scope>
    <source>
        <strain evidence="2 3">CCMP1102</strain>
    </source>
</reference>